<dbReference type="InterPro" id="IPR023997">
    <property type="entry name" value="TonB-dep_OMP_SusC/RagA_CS"/>
</dbReference>
<evidence type="ECO:0000256" key="8">
    <source>
        <dbReference type="SAM" id="SignalP"/>
    </source>
</evidence>
<reference evidence="11 13" key="2">
    <citation type="submission" date="2023-11" db="EMBL/GenBank/DDBJ databases">
        <title>MicrobeMod: A computational toolkit for identifying prokaryotic methylation and restriction-modification with nanopore sequencing.</title>
        <authorList>
            <person name="Crits-Christoph A."/>
            <person name="Kang S.C."/>
            <person name="Lee H."/>
            <person name="Ostrov N."/>
        </authorList>
    </citation>
    <scope>NUCLEOTIDE SEQUENCE [LARGE SCALE GENOMIC DNA]</scope>
    <source>
        <strain evidence="11 13">ATCC 23090</strain>
    </source>
</reference>
<gene>
    <name evidence="10" type="ORF">SAMN05661012_05370</name>
    <name evidence="11" type="ORF">SR876_24155</name>
</gene>
<dbReference type="Proteomes" id="UP001326715">
    <property type="component" value="Chromosome"/>
</dbReference>
<dbReference type="NCBIfam" id="TIGR04057">
    <property type="entry name" value="SusC_RagA_signa"/>
    <property type="match status" value="1"/>
</dbReference>
<dbReference type="Pfam" id="PF07715">
    <property type="entry name" value="Plug"/>
    <property type="match status" value="1"/>
</dbReference>
<keyword evidence="6 7" id="KW-0998">Cell outer membrane</keyword>
<dbReference type="InterPro" id="IPR037066">
    <property type="entry name" value="Plug_dom_sf"/>
</dbReference>
<evidence type="ECO:0000313" key="12">
    <source>
        <dbReference type="Proteomes" id="UP000183788"/>
    </source>
</evidence>
<evidence type="ECO:0000256" key="4">
    <source>
        <dbReference type="ARBA" id="ARBA00022692"/>
    </source>
</evidence>
<dbReference type="STRING" id="1004.SAMN05661012_05370"/>
<keyword evidence="3 7" id="KW-1134">Transmembrane beta strand</keyword>
<evidence type="ECO:0000313" key="10">
    <source>
        <dbReference type="EMBL" id="SFW83236.1"/>
    </source>
</evidence>
<evidence type="ECO:0000256" key="1">
    <source>
        <dbReference type="ARBA" id="ARBA00004571"/>
    </source>
</evidence>
<keyword evidence="11" id="KW-0675">Receptor</keyword>
<evidence type="ECO:0000313" key="11">
    <source>
        <dbReference type="EMBL" id="WQG88024.1"/>
    </source>
</evidence>
<evidence type="ECO:0000256" key="2">
    <source>
        <dbReference type="ARBA" id="ARBA00022448"/>
    </source>
</evidence>
<dbReference type="Gene3D" id="2.170.130.10">
    <property type="entry name" value="TonB-dependent receptor, plug domain"/>
    <property type="match status" value="1"/>
</dbReference>
<keyword evidence="8" id="KW-0732">Signal</keyword>
<feature type="signal peptide" evidence="8">
    <location>
        <begin position="1"/>
        <end position="30"/>
    </location>
</feature>
<keyword evidence="5 7" id="KW-0472">Membrane</keyword>
<dbReference type="AlphaFoldDB" id="A0A1K1SGH7"/>
<feature type="domain" description="TonB-dependent receptor plug" evidence="9">
    <location>
        <begin position="202"/>
        <end position="308"/>
    </location>
</feature>
<comment type="subcellular location">
    <subcellularLocation>
        <location evidence="1 7">Cell outer membrane</location>
        <topology evidence="1 7">Multi-pass membrane protein</topology>
    </subcellularLocation>
</comment>
<dbReference type="Proteomes" id="UP000183788">
    <property type="component" value="Unassembled WGS sequence"/>
</dbReference>
<dbReference type="PROSITE" id="PS52016">
    <property type="entry name" value="TONB_DEPENDENT_REC_3"/>
    <property type="match status" value="1"/>
</dbReference>
<protein>
    <submittedName>
        <fullName evidence="11">TonB-dependent receptor</fullName>
    </submittedName>
    <submittedName>
        <fullName evidence="10">TonB-linked outer membrane protein, SusC/RagA family</fullName>
    </submittedName>
</protein>
<dbReference type="RefSeq" id="WP_072364475.1">
    <property type="nucleotide sequence ID" value="NZ_CP139972.1"/>
</dbReference>
<dbReference type="InterPro" id="IPR008969">
    <property type="entry name" value="CarboxyPept-like_regulatory"/>
</dbReference>
<sequence>MEKYLRGLRQGLLFACIFCLSVTHVLRAQANELDNVRISVTFNKVSLSQALEIIGQKSNWGITFDDGDVAISRPITYQANNTSVTDILHYILKETSLNFKTYKTTIVIYHAKEQIITGRVLDNKGLPLIGVNIIEKGTHNGTNSDASGHFSIKVSDNAILVFSYIGFATVERAAAANMSVTMQEDMGKLNELVVVGYGTQKAKDLTGSISHIDMKGKENSATTDLVAALQGITPGLNARSGSMAGETGGLSIRGKTSLSASDVPLIILDGVIFNGSTADLNINDIASVDVLKDASSAAVYGSRSANGVLVITTKTGSSDKPTFNLNAYYGSQDHANTQMTKIMNAEQYARRLVDYYYQQDLYSWYATGPASADNRPVRPDVNDKEVVASYLRTDEEKTNYLNGYQINWLNEVFRKAPIQSYSLSVSGKTPRTNYYLSTSYADQQGIIVNDQFKRLTFFAKFENKITDWLKIEFDPTFTHRDYSGLETSLANALIASPLGNKYNEAGQFPVYIASESYAYHPLAHLYVSDKEPIDNLNLVLKGRMRIPKIEGLEYEFNYNKNYIFNRHFQYFPKAIAEGSQVNGSAGKTIKNQTKWLVNNIITYKHTFNKIHSIDVTLLHSDEELTSETTAASGTGFNSEKLGYNALELAEVQTSSSAGSREYTRSFLGRVNYGFRDRYLLTATVRRDGYSGFGSNKKWGSFPSVSLGWVMTEESFMKVKWLDFLKLRLSYGTNGNQGIGAYNSQAEMSSTNTVFGANTAIGLYASSMGNDDLGWEKTKSVNAGIDFRVLDSRISGSVDVYNATTTDVLVERAIPTISGNSSVWDNIGGIKNHGVEVSLETQNVKQKDFNWTTGFVFAINRNKITKLYDNVTQDIGNGWFVGQSINSVYGYETQGIWQEKDLFNKTIMAGSYPGQFKIKDQNGDAQITADGDRKILGSTDANYRFSINNTLSYKRFSLSIFLNSVQGGNGYYMASNTGVLVTGGTDKAYRLNRPNVRAYWTPDNPVNDAPGMYYNPKIAPSVYQDKSFVRLQDVTLSYNFNNKVIKKWGFNNLRFYVSGRNLYTWTKWAGWDPDGGPGVTSPMIRSFIGGVNTSF</sequence>
<reference evidence="10 12" key="1">
    <citation type="submission" date="2016-11" db="EMBL/GenBank/DDBJ databases">
        <authorList>
            <person name="Jaros S."/>
            <person name="Januszkiewicz K."/>
            <person name="Wedrychowicz H."/>
        </authorList>
    </citation>
    <scope>NUCLEOTIDE SEQUENCE [LARGE SCALE GENOMIC DNA]</scope>
    <source>
        <strain evidence="10 12">DSM 784</strain>
    </source>
</reference>
<dbReference type="InterPro" id="IPR012910">
    <property type="entry name" value="Plug_dom"/>
</dbReference>
<dbReference type="EMBL" id="CP140154">
    <property type="protein sequence ID" value="WQG88024.1"/>
    <property type="molecule type" value="Genomic_DNA"/>
</dbReference>
<evidence type="ECO:0000256" key="3">
    <source>
        <dbReference type="ARBA" id="ARBA00022452"/>
    </source>
</evidence>
<dbReference type="InterPro" id="IPR036942">
    <property type="entry name" value="Beta-barrel_TonB_sf"/>
</dbReference>
<dbReference type="NCBIfam" id="TIGR04056">
    <property type="entry name" value="OMP_RagA_SusC"/>
    <property type="match status" value="1"/>
</dbReference>
<dbReference type="SUPFAM" id="SSF56935">
    <property type="entry name" value="Porins"/>
    <property type="match status" value="1"/>
</dbReference>
<dbReference type="GO" id="GO:0009279">
    <property type="term" value="C:cell outer membrane"/>
    <property type="evidence" value="ECO:0007669"/>
    <property type="project" value="UniProtKB-SubCell"/>
</dbReference>
<dbReference type="OrthoDB" id="9768177at2"/>
<keyword evidence="2 7" id="KW-0813">Transport</keyword>
<proteinExistence type="inferred from homology"/>
<keyword evidence="4 7" id="KW-0812">Transmembrane</keyword>
<evidence type="ECO:0000256" key="7">
    <source>
        <dbReference type="PROSITE-ProRule" id="PRU01360"/>
    </source>
</evidence>
<dbReference type="SUPFAM" id="SSF49464">
    <property type="entry name" value="Carboxypeptidase regulatory domain-like"/>
    <property type="match status" value="1"/>
</dbReference>
<dbReference type="Gene3D" id="2.40.170.20">
    <property type="entry name" value="TonB-dependent receptor, beta-barrel domain"/>
    <property type="match status" value="1"/>
</dbReference>
<dbReference type="InterPro" id="IPR039426">
    <property type="entry name" value="TonB-dep_rcpt-like"/>
</dbReference>
<evidence type="ECO:0000256" key="5">
    <source>
        <dbReference type="ARBA" id="ARBA00023136"/>
    </source>
</evidence>
<dbReference type="Pfam" id="PF13715">
    <property type="entry name" value="CarbopepD_reg_2"/>
    <property type="match status" value="1"/>
</dbReference>
<evidence type="ECO:0000259" key="9">
    <source>
        <dbReference type="Pfam" id="PF07715"/>
    </source>
</evidence>
<comment type="similarity">
    <text evidence="7">Belongs to the TonB-dependent receptor family.</text>
</comment>
<accession>A0A1K1SGH7</accession>
<name>A0A1K1SGH7_9BACT</name>
<organism evidence="10 12">
    <name type="scientific">Chitinophaga sancti</name>
    <dbReference type="NCBI Taxonomy" id="1004"/>
    <lineage>
        <taxon>Bacteria</taxon>
        <taxon>Pseudomonadati</taxon>
        <taxon>Bacteroidota</taxon>
        <taxon>Chitinophagia</taxon>
        <taxon>Chitinophagales</taxon>
        <taxon>Chitinophagaceae</taxon>
        <taxon>Chitinophaga</taxon>
    </lineage>
</organism>
<dbReference type="EMBL" id="FPIZ01000022">
    <property type="protein sequence ID" value="SFW83236.1"/>
    <property type="molecule type" value="Genomic_DNA"/>
</dbReference>
<feature type="chain" id="PRO_5012950299" evidence="8">
    <location>
        <begin position="31"/>
        <end position="1094"/>
    </location>
</feature>
<dbReference type="InterPro" id="IPR023996">
    <property type="entry name" value="TonB-dep_OMP_SusC/RagA"/>
</dbReference>
<evidence type="ECO:0000256" key="6">
    <source>
        <dbReference type="ARBA" id="ARBA00023237"/>
    </source>
</evidence>
<keyword evidence="13" id="KW-1185">Reference proteome</keyword>
<evidence type="ECO:0000313" key="13">
    <source>
        <dbReference type="Proteomes" id="UP001326715"/>
    </source>
</evidence>